<evidence type="ECO:0000256" key="1">
    <source>
        <dbReference type="SAM" id="MobiDB-lite"/>
    </source>
</evidence>
<evidence type="ECO:0000313" key="3">
    <source>
        <dbReference type="Proteomes" id="UP001206206"/>
    </source>
</evidence>
<reference evidence="2 3" key="1">
    <citation type="submission" date="2022-06" db="EMBL/GenBank/DDBJ databases">
        <title>Draft genome sequence of type strain Streptomyces rubrisoli DSM 42083.</title>
        <authorList>
            <person name="Duangmal K."/>
            <person name="Klaysubun C."/>
        </authorList>
    </citation>
    <scope>NUCLEOTIDE SEQUENCE [LARGE SCALE GENOMIC DNA]</scope>
    <source>
        <strain evidence="2 3">DSM 42083</strain>
    </source>
</reference>
<dbReference type="RefSeq" id="WP_255927338.1">
    <property type="nucleotide sequence ID" value="NZ_JANFNH010000009.1"/>
</dbReference>
<accession>A0ABT1PER3</accession>
<dbReference type="Proteomes" id="UP001206206">
    <property type="component" value="Unassembled WGS sequence"/>
</dbReference>
<name>A0ABT1PER3_9ACTN</name>
<protein>
    <submittedName>
        <fullName evidence="2">Uncharacterized protein</fullName>
    </submittedName>
</protein>
<comment type="caution">
    <text evidence="2">The sequence shown here is derived from an EMBL/GenBank/DDBJ whole genome shotgun (WGS) entry which is preliminary data.</text>
</comment>
<dbReference type="EMBL" id="JANFNH010000009">
    <property type="protein sequence ID" value="MCQ4042810.1"/>
    <property type="molecule type" value="Genomic_DNA"/>
</dbReference>
<feature type="compositionally biased region" description="Basic and acidic residues" evidence="1">
    <location>
        <begin position="1"/>
        <end position="11"/>
    </location>
</feature>
<proteinExistence type="predicted"/>
<organism evidence="2 3">
    <name type="scientific">Streptantibioticus rubrisoli</name>
    <dbReference type="NCBI Taxonomy" id="1387313"/>
    <lineage>
        <taxon>Bacteria</taxon>
        <taxon>Bacillati</taxon>
        <taxon>Actinomycetota</taxon>
        <taxon>Actinomycetes</taxon>
        <taxon>Kitasatosporales</taxon>
        <taxon>Streptomycetaceae</taxon>
        <taxon>Streptantibioticus</taxon>
    </lineage>
</organism>
<keyword evidence="3" id="KW-1185">Reference proteome</keyword>
<sequence length="68" mass="7373">MADKKVTESRPGRLQVGLAQGKQKAADSGLPTGRMQDRILPLSQEAKIRNTIYRSRRSTAVPPDAVGV</sequence>
<feature type="region of interest" description="Disordered" evidence="1">
    <location>
        <begin position="1"/>
        <end position="34"/>
    </location>
</feature>
<evidence type="ECO:0000313" key="2">
    <source>
        <dbReference type="EMBL" id="MCQ4042810.1"/>
    </source>
</evidence>
<gene>
    <name evidence="2" type="ORF">NON19_12415</name>
</gene>